<dbReference type="SMART" id="SM00382">
    <property type="entry name" value="AAA"/>
    <property type="match status" value="2"/>
</dbReference>
<keyword evidence="6" id="KW-1185">Reference proteome</keyword>
<dbReference type="PROSITE" id="PS00211">
    <property type="entry name" value="ABC_TRANSPORTER_1"/>
    <property type="match status" value="1"/>
</dbReference>
<sequence>MPSLFFDLSLEYHIADCSVVALALYLDANSASVRVSMNLRGKFLIRCISVVLVLLTAGQCCINVTDYFAPLAAAMLPELQLIRLGKSRDLVLEDVWQLPDQHCLRVNREELRCNFDEPLFLMRAILRWLAIISAAISIGITLTIWGFEWLTGSRYEWENSINGRISDSSINEIYSGIKAIKLFGWERMYFDPELLAYYAHKKEIPCQLRAMRSAVDRIITIERNFKPQASNTLTRSEVTSLLPDPTITMCACTFTWYKNAPNPVLKDISLSALSGKLVTVVGKTGSKKTSLLLAICGELEMIESSGGVTGNIGYLEQSPWIMDDTLRANILFGREYESQYFIKVIYACALAEDILQWPDGDMTVIGDLSVNISGGQRARLTFARTLYSRADIYILEGPLSAVDSHVKRHILDYVILETGILAGKLRIITTHSTHILPFAHQVVSLGNRTATVTLHVPQIYRQLISPPLSSSGNVISENCSSSLPLNIPENKRLFQNINKSPARNPELKKTEPEVQGGTLWDSTKYVFQICGFPVMFVALLSGLARPITRFVMDGLELKYRQASTLHIEALYVVEDNRPPLDWPHHGRIKFCNFSMRYRNGLPLALENINLTINTGEKIGIVGRTGAGKSVGWTLPLGVGDPRPRLGIIPQKSTMFSGSYKKNLDPLREFTIEDIWAALLRCGVASKVSPPRVCKAESDDDYRRKIEQYVEEKAESEERWANFGPMMRLFLMAFTIWPRKPSYRKPLKPNYRLEKMAISDDRGFSNGQQQLFSLCRLLLRKRRIIVLDEAIANVDLDTDKDIHRLIRKELSDCTVLTIAHRLETIMNSDRIVVMDKGRIAEVGPPQELLKNGGHFAELLHTSNFGV</sequence>
<dbReference type="SUPFAM" id="SSF52540">
    <property type="entry name" value="P-loop containing nucleoside triphosphate hydrolases"/>
    <property type="match status" value="2"/>
</dbReference>
<dbReference type="GO" id="GO:0005524">
    <property type="term" value="F:ATP binding"/>
    <property type="evidence" value="ECO:0007669"/>
    <property type="project" value="UniProtKB-KW"/>
</dbReference>
<dbReference type="Pfam" id="PF00005">
    <property type="entry name" value="ABC_tran"/>
    <property type="match status" value="2"/>
</dbReference>
<keyword evidence="3" id="KW-0812">Transmembrane</keyword>
<keyword evidence="5" id="KW-0378">Hydrolase</keyword>
<gene>
    <name evidence="5" type="ORF">COEREDRAFT_7159</name>
</gene>
<organism evidence="5 6">
    <name type="scientific">Coemansia reversa (strain ATCC 12441 / NRRL 1564)</name>
    <dbReference type="NCBI Taxonomy" id="763665"/>
    <lineage>
        <taxon>Eukaryota</taxon>
        <taxon>Fungi</taxon>
        <taxon>Fungi incertae sedis</taxon>
        <taxon>Zoopagomycota</taxon>
        <taxon>Kickxellomycotina</taxon>
        <taxon>Kickxellomycetes</taxon>
        <taxon>Kickxellales</taxon>
        <taxon>Kickxellaceae</taxon>
        <taxon>Coemansia</taxon>
    </lineage>
</organism>
<dbReference type="CDD" id="cd03250">
    <property type="entry name" value="ABCC_MRP_domain1"/>
    <property type="match status" value="1"/>
</dbReference>
<feature type="transmembrane region" description="Helical" evidence="3">
    <location>
        <begin position="125"/>
        <end position="147"/>
    </location>
</feature>
<keyword evidence="1" id="KW-0547">Nucleotide-binding</keyword>
<evidence type="ECO:0000256" key="1">
    <source>
        <dbReference type="ARBA" id="ARBA00022741"/>
    </source>
</evidence>
<feature type="transmembrane region" description="Helical" evidence="3">
    <location>
        <begin position="43"/>
        <end position="65"/>
    </location>
</feature>
<keyword evidence="3" id="KW-1133">Transmembrane helix</keyword>
<feature type="domain" description="ABC transporter" evidence="4">
    <location>
        <begin position="588"/>
        <end position="860"/>
    </location>
</feature>
<dbReference type="STRING" id="763665.A0A2G5BG38"/>
<dbReference type="GO" id="GO:0016020">
    <property type="term" value="C:membrane"/>
    <property type="evidence" value="ECO:0007669"/>
    <property type="project" value="TreeGrafter"/>
</dbReference>
<protein>
    <submittedName>
        <fullName evidence="5">P-loop containing nucleoside triphosphate hydrolase protein</fullName>
    </submittedName>
</protein>
<dbReference type="InterPro" id="IPR050173">
    <property type="entry name" value="ABC_transporter_C-like"/>
</dbReference>
<evidence type="ECO:0000259" key="4">
    <source>
        <dbReference type="PROSITE" id="PS50893"/>
    </source>
</evidence>
<dbReference type="InterPro" id="IPR003593">
    <property type="entry name" value="AAA+_ATPase"/>
</dbReference>
<keyword evidence="2" id="KW-0067">ATP-binding</keyword>
<evidence type="ECO:0000256" key="3">
    <source>
        <dbReference type="SAM" id="Phobius"/>
    </source>
</evidence>
<dbReference type="AlphaFoldDB" id="A0A2G5BG38"/>
<proteinExistence type="predicted"/>
<reference evidence="5 6" key="1">
    <citation type="journal article" date="2015" name="Genome Biol. Evol.">
        <title>Phylogenomic analyses indicate that early fungi evolved digesting cell walls of algal ancestors of land plants.</title>
        <authorList>
            <person name="Chang Y."/>
            <person name="Wang S."/>
            <person name="Sekimoto S."/>
            <person name="Aerts A.L."/>
            <person name="Choi C."/>
            <person name="Clum A."/>
            <person name="LaButti K.M."/>
            <person name="Lindquist E.A."/>
            <person name="Yee Ngan C."/>
            <person name="Ohm R.A."/>
            <person name="Salamov A.A."/>
            <person name="Grigoriev I.V."/>
            <person name="Spatafora J.W."/>
            <person name="Berbee M.L."/>
        </authorList>
    </citation>
    <scope>NUCLEOTIDE SEQUENCE [LARGE SCALE GENOMIC DNA]</scope>
    <source>
        <strain evidence="5 6">NRRL 1564</strain>
    </source>
</reference>
<dbReference type="InterPro" id="IPR027417">
    <property type="entry name" value="P-loop_NTPase"/>
</dbReference>
<accession>A0A2G5BG38</accession>
<dbReference type="InterPro" id="IPR003439">
    <property type="entry name" value="ABC_transporter-like_ATP-bd"/>
</dbReference>
<dbReference type="Proteomes" id="UP000242474">
    <property type="component" value="Unassembled WGS sequence"/>
</dbReference>
<keyword evidence="3" id="KW-0472">Membrane</keyword>
<feature type="domain" description="ABC transporter" evidence="4">
    <location>
        <begin position="247"/>
        <end position="472"/>
    </location>
</feature>
<dbReference type="EMBL" id="KZ303492">
    <property type="protein sequence ID" value="PIA17986.1"/>
    <property type="molecule type" value="Genomic_DNA"/>
</dbReference>
<dbReference type="Gene3D" id="3.40.50.300">
    <property type="entry name" value="P-loop containing nucleotide triphosphate hydrolases"/>
    <property type="match status" value="2"/>
</dbReference>
<dbReference type="OrthoDB" id="6500128at2759"/>
<evidence type="ECO:0000313" key="6">
    <source>
        <dbReference type="Proteomes" id="UP000242474"/>
    </source>
</evidence>
<dbReference type="GO" id="GO:0016887">
    <property type="term" value="F:ATP hydrolysis activity"/>
    <property type="evidence" value="ECO:0007669"/>
    <property type="project" value="InterPro"/>
</dbReference>
<dbReference type="GO" id="GO:0042626">
    <property type="term" value="F:ATPase-coupled transmembrane transporter activity"/>
    <property type="evidence" value="ECO:0007669"/>
    <property type="project" value="TreeGrafter"/>
</dbReference>
<name>A0A2G5BG38_COERN</name>
<dbReference type="PROSITE" id="PS50893">
    <property type="entry name" value="ABC_TRANSPORTER_2"/>
    <property type="match status" value="2"/>
</dbReference>
<dbReference type="PANTHER" id="PTHR24223">
    <property type="entry name" value="ATP-BINDING CASSETTE SUB-FAMILY C"/>
    <property type="match status" value="1"/>
</dbReference>
<dbReference type="InterPro" id="IPR017871">
    <property type="entry name" value="ABC_transporter-like_CS"/>
</dbReference>
<evidence type="ECO:0000313" key="5">
    <source>
        <dbReference type="EMBL" id="PIA17986.1"/>
    </source>
</evidence>
<evidence type="ECO:0000256" key="2">
    <source>
        <dbReference type="ARBA" id="ARBA00022840"/>
    </source>
</evidence>